<evidence type="ECO:0000259" key="2">
    <source>
        <dbReference type="Pfam" id="PF25583"/>
    </source>
</evidence>
<gene>
    <name evidence="3" type="ORF">SAMN05216462_2205</name>
</gene>
<protein>
    <submittedName>
        <fullName evidence="3">Predicted DNA-binding transcriptional regulator YafY, contains an HTH and WYL domains</fullName>
    </submittedName>
</protein>
<dbReference type="InterPro" id="IPR026881">
    <property type="entry name" value="WYL_dom"/>
</dbReference>
<dbReference type="PROSITE" id="PS52050">
    <property type="entry name" value="WYL"/>
    <property type="match status" value="1"/>
</dbReference>
<evidence type="ECO:0000313" key="4">
    <source>
        <dbReference type="Proteomes" id="UP000182257"/>
    </source>
</evidence>
<keyword evidence="3" id="KW-0238">DNA-binding</keyword>
<dbReference type="AlphaFoldDB" id="A0A1H4DAI3"/>
<dbReference type="Proteomes" id="UP000182257">
    <property type="component" value="Unassembled WGS sequence"/>
</dbReference>
<feature type="domain" description="WCX" evidence="2">
    <location>
        <begin position="253"/>
        <end position="326"/>
    </location>
</feature>
<dbReference type="InterPro" id="IPR057727">
    <property type="entry name" value="WCX_dom"/>
</dbReference>
<proteinExistence type="predicted"/>
<accession>A0A1H4DAI3</accession>
<sequence length="499" mass="59197">MANTKDYAMREMIYDQCFGTGREYTREQLMAIVNRKLEDRGMLPIQSRTTFSQDITEMNAKFFKVFGQEGIVWEDRHKKRYYRYRDGFDSIYNRELTENEIEKLQEVRSLLQGFKGMSEFGWIDQMLTRLDQNIMSKQKEIARFEGGTPWDAEFLMPLFKAIRNRQVVDVEYRKDFRDAESITLHPYFLKQYWRRWYLMAQQEGKDRIEAYPLICMSAVKANNEVKFKPTKTSFKQYFKHLVGVTVPPETTVEHIELWADISLYPYLYSYPISETQKLEIEGDRNIKVTLDVMVNYELIQELMFYGDRLVVKSPVYLRDHMQERLEWCKQAYKDVEGDSLNIENLEPQLFAFNYLHHDSNDWKCIDYRISLGTMIMTDSIEDLGIEWSYIRTCLERIVNHPRTVIELGEDEEPTKIELKKVGDMMDITVTPNSQVSKDRLPFSGFARCKDVVRELYNGLLEMANAYPTDYVDGCPFTRDVVQRALKSEIIESYLKEVRV</sequence>
<dbReference type="PANTHER" id="PTHR34580">
    <property type="match status" value="1"/>
</dbReference>
<dbReference type="Pfam" id="PF25583">
    <property type="entry name" value="WCX"/>
    <property type="match status" value="1"/>
</dbReference>
<dbReference type="InterPro" id="IPR051534">
    <property type="entry name" value="CBASS_pafABC_assoc_protein"/>
</dbReference>
<dbReference type="PANTHER" id="PTHR34580:SF9">
    <property type="entry name" value="SLL5097 PROTEIN"/>
    <property type="match status" value="1"/>
</dbReference>
<dbReference type="EMBL" id="FNRF01000004">
    <property type="protein sequence ID" value="SEA69460.1"/>
    <property type="molecule type" value="Genomic_DNA"/>
</dbReference>
<evidence type="ECO:0000259" key="1">
    <source>
        <dbReference type="Pfam" id="PF13280"/>
    </source>
</evidence>
<evidence type="ECO:0000313" key="3">
    <source>
        <dbReference type="EMBL" id="SEA69460.1"/>
    </source>
</evidence>
<dbReference type="RefSeq" id="WP_074761577.1">
    <property type="nucleotide sequence ID" value="NZ_FNRF01000004.1"/>
</dbReference>
<dbReference type="OrthoDB" id="43316at2"/>
<dbReference type="GO" id="GO:0003677">
    <property type="term" value="F:DNA binding"/>
    <property type="evidence" value="ECO:0007669"/>
    <property type="project" value="UniProtKB-KW"/>
</dbReference>
<reference evidence="3 4" key="1">
    <citation type="submission" date="2016-10" db="EMBL/GenBank/DDBJ databases">
        <authorList>
            <person name="de Groot N.N."/>
        </authorList>
    </citation>
    <scope>NUCLEOTIDE SEQUENCE [LARGE SCALE GENOMIC DNA]</scope>
    <source>
        <strain evidence="3 4">D31d</strain>
    </source>
</reference>
<organism evidence="3 4">
    <name type="scientific">Xylanibacter ruminicola</name>
    <name type="common">Prevotella ruminicola</name>
    <dbReference type="NCBI Taxonomy" id="839"/>
    <lineage>
        <taxon>Bacteria</taxon>
        <taxon>Pseudomonadati</taxon>
        <taxon>Bacteroidota</taxon>
        <taxon>Bacteroidia</taxon>
        <taxon>Bacteroidales</taxon>
        <taxon>Prevotellaceae</taxon>
        <taxon>Xylanibacter</taxon>
    </lineage>
</organism>
<name>A0A1H4DAI3_XYLRU</name>
<feature type="domain" description="WYL" evidence="1">
    <location>
        <begin position="154"/>
        <end position="220"/>
    </location>
</feature>
<dbReference type="Pfam" id="PF13280">
    <property type="entry name" value="WYL"/>
    <property type="match status" value="1"/>
</dbReference>